<feature type="binding site" evidence="4">
    <location>
        <position position="61"/>
    </location>
    <ligand>
        <name>substrate</name>
    </ligand>
</feature>
<feature type="binding site" evidence="4">
    <location>
        <begin position="10"/>
        <end position="14"/>
    </location>
    <ligand>
        <name>ATP</name>
        <dbReference type="ChEBI" id="CHEBI:30616"/>
    </ligand>
</feature>
<dbReference type="PIRSF" id="PIRSF006806">
    <property type="entry name" value="FTHF_cligase"/>
    <property type="match status" value="1"/>
</dbReference>
<dbReference type="InterPro" id="IPR002698">
    <property type="entry name" value="FTHF_cligase"/>
</dbReference>
<organism evidence="6 7">
    <name type="scientific">Solibaculum mannosilyticum</name>
    <dbReference type="NCBI Taxonomy" id="2780922"/>
    <lineage>
        <taxon>Bacteria</taxon>
        <taxon>Bacillati</taxon>
        <taxon>Bacillota</taxon>
        <taxon>Clostridia</taxon>
        <taxon>Eubacteriales</taxon>
        <taxon>Oscillospiraceae</taxon>
        <taxon>Solibaculum</taxon>
    </lineage>
</organism>
<dbReference type="Proteomes" id="UP000593890">
    <property type="component" value="Chromosome"/>
</dbReference>
<dbReference type="Pfam" id="PF01812">
    <property type="entry name" value="5-FTHF_cyc-lig"/>
    <property type="match status" value="1"/>
</dbReference>
<dbReference type="InterPro" id="IPR037171">
    <property type="entry name" value="NagB/RpiA_transferase-like"/>
</dbReference>
<dbReference type="NCBIfam" id="TIGR02727">
    <property type="entry name" value="MTHFS_bact"/>
    <property type="match status" value="1"/>
</dbReference>
<evidence type="ECO:0000256" key="5">
    <source>
        <dbReference type="RuleBase" id="RU361279"/>
    </source>
</evidence>
<dbReference type="GO" id="GO:0030272">
    <property type="term" value="F:5-formyltetrahydrofolate cyclo-ligase activity"/>
    <property type="evidence" value="ECO:0007669"/>
    <property type="project" value="UniProtKB-EC"/>
</dbReference>
<comment type="cofactor">
    <cofactor evidence="5">
        <name>Mg(2+)</name>
        <dbReference type="ChEBI" id="CHEBI:18420"/>
    </cofactor>
</comment>
<dbReference type="PANTHER" id="PTHR23407">
    <property type="entry name" value="ATPASE INHIBITOR/5-FORMYLTETRAHYDROFOLATE CYCLO-LIGASE"/>
    <property type="match status" value="1"/>
</dbReference>
<evidence type="ECO:0000256" key="3">
    <source>
        <dbReference type="ARBA" id="ARBA00022840"/>
    </source>
</evidence>
<keyword evidence="2 4" id="KW-0547">Nucleotide-binding</keyword>
<keyword evidence="6" id="KW-0436">Ligase</keyword>
<dbReference type="PANTHER" id="PTHR23407:SF1">
    <property type="entry name" value="5-FORMYLTETRAHYDROFOLATE CYCLO-LIGASE"/>
    <property type="match status" value="1"/>
</dbReference>
<gene>
    <name evidence="6" type="ORF">C12CBH8_21250</name>
</gene>
<dbReference type="AlphaFoldDB" id="A0A7I8D3V1"/>
<keyword evidence="7" id="KW-1185">Reference proteome</keyword>
<dbReference type="RefSeq" id="WP_090264864.1">
    <property type="nucleotide sequence ID" value="NZ_AP023321.1"/>
</dbReference>
<dbReference type="GO" id="GO:0035999">
    <property type="term" value="P:tetrahydrofolate interconversion"/>
    <property type="evidence" value="ECO:0007669"/>
    <property type="project" value="TreeGrafter"/>
</dbReference>
<feature type="binding site" evidence="4">
    <location>
        <position position="56"/>
    </location>
    <ligand>
        <name>substrate</name>
    </ligand>
</feature>
<keyword evidence="3 4" id="KW-0067">ATP-binding</keyword>
<protein>
    <recommendedName>
        <fullName evidence="5">5-formyltetrahydrofolate cyclo-ligase</fullName>
        <ecNumber evidence="5">6.3.3.2</ecNumber>
    </recommendedName>
</protein>
<dbReference type="InterPro" id="IPR024185">
    <property type="entry name" value="FTHF_cligase-like_sf"/>
</dbReference>
<evidence type="ECO:0000313" key="7">
    <source>
        <dbReference type="Proteomes" id="UP000593890"/>
    </source>
</evidence>
<keyword evidence="5" id="KW-0479">Metal-binding</keyword>
<dbReference type="GO" id="GO:0046872">
    <property type="term" value="F:metal ion binding"/>
    <property type="evidence" value="ECO:0007669"/>
    <property type="project" value="UniProtKB-KW"/>
</dbReference>
<dbReference type="Gene3D" id="3.40.50.10420">
    <property type="entry name" value="NagB/RpiA/CoA transferase-like"/>
    <property type="match status" value="1"/>
</dbReference>
<dbReference type="EMBL" id="AP023321">
    <property type="protein sequence ID" value="BCI61486.1"/>
    <property type="molecule type" value="Genomic_DNA"/>
</dbReference>
<dbReference type="KEGG" id="sman:C12CBH8_21250"/>
<comment type="similarity">
    <text evidence="1 5">Belongs to the 5-formyltetrahydrofolate cyclo-ligase family.</text>
</comment>
<dbReference type="GO" id="GO:0009396">
    <property type="term" value="P:folic acid-containing compound biosynthetic process"/>
    <property type="evidence" value="ECO:0007669"/>
    <property type="project" value="TreeGrafter"/>
</dbReference>
<proteinExistence type="inferred from homology"/>
<keyword evidence="5" id="KW-0460">Magnesium</keyword>
<reference evidence="7" key="1">
    <citation type="submission" date="2020-07" db="EMBL/GenBank/DDBJ databases">
        <title>Complete genome sequencing of Clostridia bacterium strain 12CBH8.</title>
        <authorList>
            <person name="Sakamoto M."/>
            <person name="Murakami T."/>
            <person name="Mori H."/>
        </authorList>
    </citation>
    <scope>NUCLEOTIDE SEQUENCE [LARGE SCALE GENOMIC DNA]</scope>
    <source>
        <strain evidence="7">12CBH8</strain>
    </source>
</reference>
<accession>A0A7I8D3V1</accession>
<dbReference type="SUPFAM" id="SSF100950">
    <property type="entry name" value="NagB/RpiA/CoA transferase-like"/>
    <property type="match status" value="1"/>
</dbReference>
<dbReference type="EC" id="6.3.3.2" evidence="5"/>
<name>A0A7I8D3V1_9FIRM</name>
<sequence>MPVSDIRARKMELRRRCREFRQGLTEEKKRQMDGFILKRVQSLRQYRNERVILTYVSTSIEVDTRNLIEKALAAGKHVAVPRCVPGTREMEFYFIRSLDDLEPGAFGVLEPVPEKCRKLIDYSRGLCIVPGLGFDYAGYRLGYGKGYYDRFLSQFGGSTAGICYQGCVRWRLPHGRFDRAVDVLITEGYIRRTGLPR</sequence>
<comment type="catalytic activity">
    <reaction evidence="5">
        <text>(6S)-5-formyl-5,6,7,8-tetrahydrofolate + ATP = (6R)-5,10-methenyltetrahydrofolate + ADP + phosphate</text>
        <dbReference type="Rhea" id="RHEA:10488"/>
        <dbReference type="ChEBI" id="CHEBI:30616"/>
        <dbReference type="ChEBI" id="CHEBI:43474"/>
        <dbReference type="ChEBI" id="CHEBI:57455"/>
        <dbReference type="ChEBI" id="CHEBI:57457"/>
        <dbReference type="ChEBI" id="CHEBI:456216"/>
        <dbReference type="EC" id="6.3.3.2"/>
    </reaction>
</comment>
<feature type="binding site" evidence="4">
    <location>
        <begin position="140"/>
        <end position="148"/>
    </location>
    <ligand>
        <name>ATP</name>
        <dbReference type="ChEBI" id="CHEBI:30616"/>
    </ligand>
</feature>
<evidence type="ECO:0000256" key="1">
    <source>
        <dbReference type="ARBA" id="ARBA00010638"/>
    </source>
</evidence>
<dbReference type="GO" id="GO:0005524">
    <property type="term" value="F:ATP binding"/>
    <property type="evidence" value="ECO:0007669"/>
    <property type="project" value="UniProtKB-KW"/>
</dbReference>
<evidence type="ECO:0000256" key="2">
    <source>
        <dbReference type="ARBA" id="ARBA00022741"/>
    </source>
</evidence>
<evidence type="ECO:0000256" key="4">
    <source>
        <dbReference type="PIRSR" id="PIRSR006806-1"/>
    </source>
</evidence>
<evidence type="ECO:0000313" key="6">
    <source>
        <dbReference type="EMBL" id="BCI61486.1"/>
    </source>
</evidence>